<dbReference type="InterPro" id="IPR036597">
    <property type="entry name" value="Fido-like_dom_sf"/>
</dbReference>
<protein>
    <submittedName>
        <fullName evidence="2">Toxin Doc</fullName>
    </submittedName>
</protein>
<dbReference type="Proteomes" id="UP000182057">
    <property type="component" value="Unassembled WGS sequence"/>
</dbReference>
<reference evidence="2 3" key="1">
    <citation type="submission" date="2016-09" db="EMBL/GenBank/DDBJ databases">
        <authorList>
            <person name="Capua I."/>
            <person name="De Benedictis P."/>
            <person name="Joannis T."/>
            <person name="Lombin L.H."/>
            <person name="Cattoli G."/>
        </authorList>
    </citation>
    <scope>NUCLEOTIDE SEQUENCE [LARGE SCALE GENOMIC DNA]</scope>
    <source>
        <strain evidence="2 3">UB20</strain>
    </source>
</reference>
<dbReference type="InterPro" id="IPR053737">
    <property type="entry name" value="Type_II_TA_Toxin"/>
</dbReference>
<proteinExistence type="predicted"/>
<dbReference type="SUPFAM" id="SSF140931">
    <property type="entry name" value="Fic-like"/>
    <property type="match status" value="1"/>
</dbReference>
<organism evidence="2 3">
    <name type="scientific">Tannerella forsythia</name>
    <name type="common">Bacteroides forsythus</name>
    <dbReference type="NCBI Taxonomy" id="28112"/>
    <lineage>
        <taxon>Bacteria</taxon>
        <taxon>Pseudomonadati</taxon>
        <taxon>Bacteroidota</taxon>
        <taxon>Bacteroidia</taxon>
        <taxon>Bacteroidales</taxon>
        <taxon>Tannerellaceae</taxon>
        <taxon>Tannerella</taxon>
    </lineage>
</organism>
<dbReference type="Gene3D" id="1.20.120.1870">
    <property type="entry name" value="Fic/DOC protein, Fido domain"/>
    <property type="match status" value="1"/>
</dbReference>
<dbReference type="OrthoDB" id="9802752at2"/>
<dbReference type="EMBL" id="FMMM01000016">
    <property type="protein sequence ID" value="SCQ18275.1"/>
    <property type="molecule type" value="Genomic_DNA"/>
</dbReference>
<dbReference type="InterPro" id="IPR003812">
    <property type="entry name" value="Fido"/>
</dbReference>
<dbReference type="Pfam" id="PF02661">
    <property type="entry name" value="Fic"/>
    <property type="match status" value="1"/>
</dbReference>
<gene>
    <name evidence="2" type="primary">doc</name>
    <name evidence="2" type="ORF">TFUB20_00296</name>
</gene>
<evidence type="ECO:0000313" key="3">
    <source>
        <dbReference type="Proteomes" id="UP000182057"/>
    </source>
</evidence>
<name>A0A1D3UDN1_TANFO</name>
<sequence length="184" mass="20830">MTEKEQIVTAESRMLHEVVADYSYALDLLDQYDYRKIEVEAVSGPPRFRATYEGAMEAIRSLKERFGGSPLFGNEKDGSFRSSIGQIYQTFDGRELYPSAEEKAAMLLYLVVKNHSFSDGNKRIAAMLFLWFMHHNGLLYRTDGSKRIADNTLVALTLMIACSPAEEKDLMVRLAVCLINANNE</sequence>
<dbReference type="AlphaFoldDB" id="A0A1D3UDN1"/>
<evidence type="ECO:0000259" key="1">
    <source>
        <dbReference type="PROSITE" id="PS51459"/>
    </source>
</evidence>
<dbReference type="PROSITE" id="PS51459">
    <property type="entry name" value="FIDO"/>
    <property type="match status" value="1"/>
</dbReference>
<evidence type="ECO:0000313" key="2">
    <source>
        <dbReference type="EMBL" id="SCQ18275.1"/>
    </source>
</evidence>
<accession>A0A1D3UDN1</accession>
<feature type="domain" description="Fido" evidence="1">
    <location>
        <begin position="7"/>
        <end position="176"/>
    </location>
</feature>